<evidence type="ECO:0000256" key="2">
    <source>
        <dbReference type="SAM" id="SignalP"/>
    </source>
</evidence>
<gene>
    <name evidence="3" type="ORF">Lmac_0425</name>
</gene>
<dbReference type="Proteomes" id="UP000054908">
    <property type="component" value="Unassembled WGS sequence"/>
</dbReference>
<feature type="region of interest" description="Disordered" evidence="1">
    <location>
        <begin position="23"/>
        <end position="95"/>
    </location>
</feature>
<dbReference type="EMBL" id="LNYL01000009">
    <property type="protein sequence ID" value="KTD31122.1"/>
    <property type="molecule type" value="Genomic_DNA"/>
</dbReference>
<organism evidence="3 4">
    <name type="scientific">Legionella maceachernii</name>
    <dbReference type="NCBI Taxonomy" id="466"/>
    <lineage>
        <taxon>Bacteria</taxon>
        <taxon>Pseudomonadati</taxon>
        <taxon>Pseudomonadota</taxon>
        <taxon>Gammaproteobacteria</taxon>
        <taxon>Legionellales</taxon>
        <taxon>Legionellaceae</taxon>
        <taxon>Legionella</taxon>
    </lineage>
</organism>
<sequence length="95" mass="10358">MKRIVLLSCVLFPLGSWAAQVVVDSSSPSTSHSHRRSTPAQSHHHGRQAVTVPAMPNHHGHRNAAPNTTRTPAYAKKNNTHGQNNRADLHAHGHD</sequence>
<feature type="compositionally biased region" description="Basic residues" evidence="1">
    <location>
        <begin position="32"/>
        <end position="47"/>
    </location>
</feature>
<dbReference type="STRING" id="466.Lmac_0425"/>
<proteinExistence type="predicted"/>
<keyword evidence="2" id="KW-0732">Signal</keyword>
<accession>A0A0W0WFM8</accession>
<comment type="caution">
    <text evidence="3">The sequence shown here is derived from an EMBL/GenBank/DDBJ whole genome shotgun (WGS) entry which is preliminary data.</text>
</comment>
<dbReference type="PATRIC" id="fig|466.6.peg.452"/>
<evidence type="ECO:0000313" key="4">
    <source>
        <dbReference type="Proteomes" id="UP000054908"/>
    </source>
</evidence>
<keyword evidence="4" id="KW-1185">Reference proteome</keyword>
<evidence type="ECO:0000313" key="3">
    <source>
        <dbReference type="EMBL" id="KTD31122.1"/>
    </source>
</evidence>
<feature type="signal peptide" evidence="2">
    <location>
        <begin position="1"/>
        <end position="18"/>
    </location>
</feature>
<name>A0A0W0WFM8_9GAMM</name>
<protein>
    <submittedName>
        <fullName evidence="3">Uncharacterized protein</fullName>
    </submittedName>
</protein>
<dbReference type="AlphaFoldDB" id="A0A0W0WFM8"/>
<feature type="chain" id="PRO_5006915468" evidence="2">
    <location>
        <begin position="19"/>
        <end position="95"/>
    </location>
</feature>
<evidence type="ECO:0000256" key="1">
    <source>
        <dbReference type="SAM" id="MobiDB-lite"/>
    </source>
</evidence>
<reference evidence="3 4" key="1">
    <citation type="submission" date="2015-11" db="EMBL/GenBank/DDBJ databases">
        <title>Genomic analysis of 38 Legionella species identifies large and diverse effector repertoires.</title>
        <authorList>
            <person name="Burstein D."/>
            <person name="Amaro F."/>
            <person name="Zusman T."/>
            <person name="Lifshitz Z."/>
            <person name="Cohen O."/>
            <person name="Gilbert J.A."/>
            <person name="Pupko T."/>
            <person name="Shuman H.A."/>
            <person name="Segal G."/>
        </authorList>
    </citation>
    <scope>NUCLEOTIDE SEQUENCE [LARGE SCALE GENOMIC DNA]</scope>
    <source>
        <strain evidence="3 4">PX-1-G2-E2</strain>
    </source>
</reference>
<dbReference type="RefSeq" id="WP_058451252.1">
    <property type="nucleotide sequence ID" value="NZ_CAAAIB010000006.1"/>
</dbReference>